<dbReference type="SMART" id="SM00729">
    <property type="entry name" value="Elp3"/>
    <property type="match status" value="1"/>
</dbReference>
<dbReference type="GO" id="GO:0051539">
    <property type="term" value="F:4 iron, 4 sulfur cluster binding"/>
    <property type="evidence" value="ECO:0007669"/>
    <property type="project" value="UniProtKB-UniRule"/>
</dbReference>
<comment type="caution">
    <text evidence="11">The sequence shown here is derived from an EMBL/GenBank/DDBJ whole genome shotgun (WGS) entry which is preliminary data.</text>
</comment>
<evidence type="ECO:0000256" key="6">
    <source>
        <dbReference type="ARBA" id="ARBA00023004"/>
    </source>
</evidence>
<dbReference type="GO" id="GO:0004109">
    <property type="term" value="F:coproporphyrinogen oxidase activity"/>
    <property type="evidence" value="ECO:0007669"/>
    <property type="project" value="InterPro"/>
</dbReference>
<reference evidence="11" key="2">
    <citation type="submission" date="2021-04" db="EMBL/GenBank/DDBJ databases">
        <authorList>
            <person name="Gilroy R."/>
        </authorList>
    </citation>
    <scope>NUCLEOTIDE SEQUENCE</scope>
    <source>
        <strain evidence="11">ChiSxjej3B15-1167</strain>
    </source>
</reference>
<dbReference type="GO" id="GO:0006779">
    <property type="term" value="P:porphyrin-containing compound biosynthetic process"/>
    <property type="evidence" value="ECO:0007669"/>
    <property type="project" value="InterPro"/>
</dbReference>
<dbReference type="InterPro" id="IPR013785">
    <property type="entry name" value="Aldolase_TIM"/>
</dbReference>
<evidence type="ECO:0000256" key="3">
    <source>
        <dbReference type="ARBA" id="ARBA00022617"/>
    </source>
</evidence>
<evidence type="ECO:0000313" key="12">
    <source>
        <dbReference type="Proteomes" id="UP000886805"/>
    </source>
</evidence>
<dbReference type="PANTHER" id="PTHR13932:SF5">
    <property type="entry name" value="RADICAL S-ADENOSYL METHIONINE DOMAIN-CONTAINING PROTEIN 1, MITOCHONDRIAL"/>
    <property type="match status" value="1"/>
</dbReference>
<dbReference type="InterPro" id="IPR006638">
    <property type="entry name" value="Elp3/MiaA/NifB-like_rSAM"/>
</dbReference>
<dbReference type="AlphaFoldDB" id="A0A9D1X2Y5"/>
<reference evidence="11" key="1">
    <citation type="journal article" date="2021" name="PeerJ">
        <title>Extensive microbial diversity within the chicken gut microbiome revealed by metagenomics and culture.</title>
        <authorList>
            <person name="Gilroy R."/>
            <person name="Ravi A."/>
            <person name="Getino M."/>
            <person name="Pursley I."/>
            <person name="Horton D.L."/>
            <person name="Alikhan N.F."/>
            <person name="Baker D."/>
            <person name="Gharbi K."/>
            <person name="Hall N."/>
            <person name="Watson M."/>
            <person name="Adriaenssens E.M."/>
            <person name="Foster-Nyarko E."/>
            <person name="Jarju S."/>
            <person name="Secka A."/>
            <person name="Antonio M."/>
            <person name="Oren A."/>
            <person name="Chaudhuri R.R."/>
            <person name="La Ragione R."/>
            <person name="Hildebrand F."/>
            <person name="Pallen M.J."/>
        </authorList>
    </citation>
    <scope>NUCLEOTIDE SEQUENCE</scope>
    <source>
        <strain evidence="11">ChiSxjej3B15-1167</strain>
    </source>
</reference>
<dbReference type="GO" id="GO:0046872">
    <property type="term" value="F:metal ion binding"/>
    <property type="evidence" value="ECO:0007669"/>
    <property type="project" value="UniProtKB-UniRule"/>
</dbReference>
<evidence type="ECO:0000313" key="11">
    <source>
        <dbReference type="EMBL" id="HIX71853.1"/>
    </source>
</evidence>
<dbReference type="CDD" id="cd01335">
    <property type="entry name" value="Radical_SAM"/>
    <property type="match status" value="1"/>
</dbReference>
<accession>A0A9D1X2Y5</accession>
<dbReference type="Gene3D" id="3.20.20.70">
    <property type="entry name" value="Aldolase class I"/>
    <property type="match status" value="1"/>
</dbReference>
<evidence type="ECO:0000256" key="1">
    <source>
        <dbReference type="ARBA" id="ARBA00006100"/>
    </source>
</evidence>
<dbReference type="InterPro" id="IPR004559">
    <property type="entry name" value="HemW-like"/>
</dbReference>
<dbReference type="NCBIfam" id="TIGR00539">
    <property type="entry name" value="hemN_rel"/>
    <property type="match status" value="1"/>
</dbReference>
<keyword evidence="8 9" id="KW-0143">Chaperone</keyword>
<comment type="similarity">
    <text evidence="1">Belongs to the anaerobic coproporphyrinogen-III oxidase family. HemW subfamily.</text>
</comment>
<dbReference type="InterPro" id="IPR007197">
    <property type="entry name" value="rSAM"/>
</dbReference>
<dbReference type="InterPro" id="IPR010723">
    <property type="entry name" value="HemN_C"/>
</dbReference>
<dbReference type="SFLD" id="SFLDS00029">
    <property type="entry name" value="Radical_SAM"/>
    <property type="match status" value="1"/>
</dbReference>
<keyword evidence="6 9" id="KW-0408">Iron</keyword>
<sequence>MELYIHIPFCIRKCNYCDFLSFPAGEETIEKYCQALCEEIRRTGEAVCGPESCTHDAHRATDNASADGISTIFVGGGTPSVLSPMQIRRLFACLRQNFSIRPDAEISMEANPGTLDGEKLSACREAGVNRLSIGLQSADDGLLRTLGRIHTWEQFQENYAAARRAGFTNINIDLMSALPGQSLDNYVDTLEKVTALEPEHISSYSLILEEGTPFFASEEIRRQLPDEGLDREMYEKTKAILHERGYERYEISNYAKEGFACRHNLGYWDGVPYLGLGLGASSYYNGARFANETSTEKYLKEPFVSFWERQDYFVTTKKDRMEDYMIFGLRKMAGVSLSRFEKEFGVSMEEVYSEVIRRYVNLHLLETDGDIVRLTDAGIDVSNRIFEDFLL</sequence>
<dbReference type="Pfam" id="PF04055">
    <property type="entry name" value="Radical_SAM"/>
    <property type="match status" value="1"/>
</dbReference>
<dbReference type="PANTHER" id="PTHR13932">
    <property type="entry name" value="COPROPORPHYRINIGEN III OXIDASE"/>
    <property type="match status" value="1"/>
</dbReference>
<proteinExistence type="inferred from homology"/>
<feature type="domain" description="Radical SAM core" evidence="10">
    <location>
        <begin position="1"/>
        <end position="247"/>
    </location>
</feature>
<evidence type="ECO:0000259" key="10">
    <source>
        <dbReference type="PROSITE" id="PS51918"/>
    </source>
</evidence>
<dbReference type="EMBL" id="DXEQ01000068">
    <property type="protein sequence ID" value="HIX71853.1"/>
    <property type="molecule type" value="Genomic_DNA"/>
</dbReference>
<keyword evidence="9" id="KW-0963">Cytoplasm</keyword>
<dbReference type="InterPro" id="IPR058240">
    <property type="entry name" value="rSAM_sf"/>
</dbReference>
<dbReference type="GO" id="GO:0005737">
    <property type="term" value="C:cytoplasm"/>
    <property type="evidence" value="ECO:0007669"/>
    <property type="project" value="UniProtKB-SubCell"/>
</dbReference>
<keyword evidence="3 9" id="KW-0349">Heme</keyword>
<dbReference type="InterPro" id="IPR034505">
    <property type="entry name" value="Coproporphyrinogen-III_oxidase"/>
</dbReference>
<evidence type="ECO:0000256" key="4">
    <source>
        <dbReference type="ARBA" id="ARBA00022691"/>
    </source>
</evidence>
<dbReference type="SFLD" id="SFLDF00562">
    <property type="entry name" value="HemN-like__clustered_with_heat"/>
    <property type="match status" value="1"/>
</dbReference>
<dbReference type="SFLD" id="SFLDF00288">
    <property type="entry name" value="HemN-like__clustered_with_nucl"/>
    <property type="match status" value="1"/>
</dbReference>
<dbReference type="Pfam" id="PF06969">
    <property type="entry name" value="HemN_C"/>
    <property type="match status" value="1"/>
</dbReference>
<dbReference type="PROSITE" id="PS51918">
    <property type="entry name" value="RADICAL_SAM"/>
    <property type="match status" value="1"/>
</dbReference>
<keyword evidence="4 9" id="KW-0949">S-adenosyl-L-methionine</keyword>
<evidence type="ECO:0000256" key="7">
    <source>
        <dbReference type="ARBA" id="ARBA00023014"/>
    </source>
</evidence>
<keyword evidence="9" id="KW-0004">4Fe-4S</keyword>
<gene>
    <name evidence="11" type="primary">hemW</name>
    <name evidence="11" type="ORF">H9849_02410</name>
</gene>
<keyword evidence="7 9" id="KW-0411">Iron-sulfur</keyword>
<evidence type="ECO:0000256" key="8">
    <source>
        <dbReference type="ARBA" id="ARBA00023186"/>
    </source>
</evidence>
<dbReference type="Proteomes" id="UP000886805">
    <property type="component" value="Unassembled WGS sequence"/>
</dbReference>
<dbReference type="SUPFAM" id="SSF102114">
    <property type="entry name" value="Radical SAM enzymes"/>
    <property type="match status" value="1"/>
</dbReference>
<protein>
    <recommendedName>
        <fullName evidence="2 9">Heme chaperone HemW</fullName>
    </recommendedName>
</protein>
<comment type="subcellular location">
    <subcellularLocation>
        <location evidence="9">Cytoplasm</location>
    </subcellularLocation>
</comment>
<keyword evidence="5 9" id="KW-0479">Metal-binding</keyword>
<name>A0A9D1X2Y5_9FIRM</name>
<organism evidence="11 12">
    <name type="scientific">Candidatus Anaerobutyricum stercoripullorum</name>
    <dbReference type="NCBI Taxonomy" id="2838456"/>
    <lineage>
        <taxon>Bacteria</taxon>
        <taxon>Bacillati</taxon>
        <taxon>Bacillota</taxon>
        <taxon>Clostridia</taxon>
        <taxon>Lachnospirales</taxon>
        <taxon>Lachnospiraceae</taxon>
        <taxon>Anaerobutyricum</taxon>
    </lineage>
</organism>
<dbReference type="SFLD" id="SFLDG01065">
    <property type="entry name" value="anaerobic_coproporphyrinogen-I"/>
    <property type="match status" value="1"/>
</dbReference>
<evidence type="ECO:0000256" key="9">
    <source>
        <dbReference type="RuleBase" id="RU364116"/>
    </source>
</evidence>
<evidence type="ECO:0000256" key="5">
    <source>
        <dbReference type="ARBA" id="ARBA00022723"/>
    </source>
</evidence>
<evidence type="ECO:0000256" key="2">
    <source>
        <dbReference type="ARBA" id="ARBA00017228"/>
    </source>
</evidence>
<comment type="function">
    <text evidence="9">Probably acts as a heme chaperone, transferring heme to an unknown acceptor. Binds one molecule of heme per monomer, possibly covalently. Binds 1 [4Fe-4S] cluster. The cluster is coordinated with 3 cysteines and an exchangeable S-adenosyl-L-methionine.</text>
</comment>